<feature type="region of interest" description="Disordered" evidence="1">
    <location>
        <begin position="178"/>
        <end position="228"/>
    </location>
</feature>
<organism evidence="2">
    <name type="scientific">Mustela putorius furo</name>
    <name type="common">European domestic ferret</name>
    <name type="synonym">Mustela furo</name>
    <dbReference type="NCBI Taxonomy" id="9669"/>
    <lineage>
        <taxon>Eukaryota</taxon>
        <taxon>Metazoa</taxon>
        <taxon>Chordata</taxon>
        <taxon>Craniata</taxon>
        <taxon>Vertebrata</taxon>
        <taxon>Euteleostomi</taxon>
        <taxon>Mammalia</taxon>
        <taxon>Eutheria</taxon>
        <taxon>Laurasiatheria</taxon>
        <taxon>Carnivora</taxon>
        <taxon>Caniformia</taxon>
        <taxon>Musteloidea</taxon>
        <taxon>Mustelidae</taxon>
        <taxon>Mustelinae</taxon>
        <taxon>Mustela</taxon>
    </lineage>
</organism>
<dbReference type="HOGENOM" id="CLU_492265_0_0_1"/>
<feature type="region of interest" description="Disordered" evidence="1">
    <location>
        <begin position="133"/>
        <end position="163"/>
    </location>
</feature>
<evidence type="ECO:0000313" key="2">
    <source>
        <dbReference type="Ensembl" id="ENSMPUP00000019363.1"/>
    </source>
</evidence>
<dbReference type="InParanoid" id="M3Z700"/>
<dbReference type="EMBL" id="AEYP01101486">
    <property type="status" value="NOT_ANNOTATED_CDS"/>
    <property type="molecule type" value="Genomic_DNA"/>
</dbReference>
<protein>
    <submittedName>
        <fullName evidence="2">Uncharacterized protein</fullName>
    </submittedName>
</protein>
<feature type="region of interest" description="Disordered" evidence="1">
    <location>
        <begin position="1"/>
        <end position="88"/>
    </location>
</feature>
<evidence type="ECO:0000256" key="1">
    <source>
        <dbReference type="SAM" id="MobiDB-lite"/>
    </source>
</evidence>
<reference evidence="2" key="1">
    <citation type="submission" date="2024-06" db="UniProtKB">
        <authorList>
            <consortium name="Ensembl"/>
        </authorList>
    </citation>
    <scope>IDENTIFICATION</scope>
</reference>
<feature type="compositionally biased region" description="Gly residues" evidence="1">
    <location>
        <begin position="317"/>
        <end position="328"/>
    </location>
</feature>
<accession>M3Z700</accession>
<feature type="region of interest" description="Disordered" evidence="1">
    <location>
        <begin position="494"/>
        <end position="542"/>
    </location>
</feature>
<dbReference type="Ensembl" id="ENSMPUT00000019643.1">
    <property type="protein sequence ID" value="ENSMPUP00000019363.1"/>
    <property type="gene ID" value="ENSMPUG00000019491.1"/>
</dbReference>
<feature type="region of interest" description="Disordered" evidence="1">
    <location>
        <begin position="308"/>
        <end position="333"/>
    </location>
</feature>
<sequence>RQSLTVRRSVPGVPLRGRAAWPASSSERQRWTSRGPRAVGSAPRHGASACTVRQAPVGRRPRARPTPGAPTPGAECGGGKPWSSRPRTRTPVWLRFPAERVTPASSAALAGAGTGLHRVPQAAAAASKRTAAWAGASARGDPFQPPSRRRGPGAPAGRTGLRLPRDWPVEVPVHASTRSLAGKAPAARPLPRPDVGRTPAGSGGVAGSCRGLSHVRGGRGGTADAGRGRARWRTGLVVSAGSQPYGGAAARPRAPAAGAGRGALASREPLFSPGERAADARVAGPGGLRGWASAERFVGRQRPFLCGAPAATRGAGPRWGPGRRGGGSDPLRVRNWDSPGLARVPCRVSARAVLRVPRRMWGAEARRPQRTSAGSWVSRSSPSGCSPSVARRLLRTRRSGRPCRAPSAASPGPEFVVFRRAGPLYPGAVCGRSGQVLSQSPKVLVGLKPLGHLPVAAWPCSQAVCSHGRCPLLTRACPLRSLRPTLAEGWSCVTGGGGGQSPETSSLSDRAGVSALGPGRADGQGSRARLTGRRPPHSDCPFPQLRVPPLWRRF</sequence>
<name>M3Z700_MUSPF</name>
<dbReference type="AlphaFoldDB" id="M3Z700"/>
<proteinExistence type="predicted"/>